<gene>
    <name evidence="2" type="ORF">SAMN05443668_104474</name>
</gene>
<dbReference type="Pfam" id="PF22738">
    <property type="entry name" value="NNH7"/>
    <property type="match status" value="1"/>
</dbReference>
<dbReference type="Proteomes" id="UP000184440">
    <property type="component" value="Unassembled WGS sequence"/>
</dbReference>
<evidence type="ECO:0000313" key="3">
    <source>
        <dbReference type="Proteomes" id="UP000184440"/>
    </source>
</evidence>
<sequence>MRVDPALTYRGALSILGKYDRPLFDRLEGLLSTAMLGAGFLDLVDPKNDGVRLLRGALDGVQDRLLGTSGFDRLQLIAAAHTTLVVSSFFEALQAHLGEHYRDLEFTDAEKIGLTTGDWFGPHSWLDALRQAPVPIPGPRYGFLRRSPRVP</sequence>
<reference evidence="2 3" key="1">
    <citation type="submission" date="2016-11" db="EMBL/GenBank/DDBJ databases">
        <authorList>
            <person name="Jaros S."/>
            <person name="Januszkiewicz K."/>
            <person name="Wedrychowicz H."/>
        </authorList>
    </citation>
    <scope>NUCLEOTIDE SEQUENCE [LARGE SCALE GENOMIC DNA]</scope>
    <source>
        <strain evidence="2 3">DSM 46144</strain>
    </source>
</reference>
<name>A0A1M7QCR0_9ACTN</name>
<feature type="domain" description="NACHT N-terminal Helical" evidence="1">
    <location>
        <begin position="5"/>
        <end position="145"/>
    </location>
</feature>
<keyword evidence="3" id="KW-1185">Reference proteome</keyword>
<accession>A0A1M7QCR0</accession>
<evidence type="ECO:0000313" key="2">
    <source>
        <dbReference type="EMBL" id="SHN28570.1"/>
    </source>
</evidence>
<proteinExistence type="predicted"/>
<organism evidence="2 3">
    <name type="scientific">Cryptosporangium aurantiacum</name>
    <dbReference type="NCBI Taxonomy" id="134849"/>
    <lineage>
        <taxon>Bacteria</taxon>
        <taxon>Bacillati</taxon>
        <taxon>Actinomycetota</taxon>
        <taxon>Actinomycetes</taxon>
        <taxon>Cryptosporangiales</taxon>
        <taxon>Cryptosporangiaceae</taxon>
        <taxon>Cryptosporangium</taxon>
    </lineage>
</organism>
<dbReference type="AlphaFoldDB" id="A0A1M7QCR0"/>
<dbReference type="InterPro" id="IPR054567">
    <property type="entry name" value="NNH7"/>
</dbReference>
<dbReference type="OrthoDB" id="419933at2"/>
<evidence type="ECO:0000259" key="1">
    <source>
        <dbReference type="Pfam" id="PF22738"/>
    </source>
</evidence>
<dbReference type="STRING" id="134849.SAMN05443668_104474"/>
<dbReference type="EMBL" id="FRCS01000004">
    <property type="protein sequence ID" value="SHN28570.1"/>
    <property type="molecule type" value="Genomic_DNA"/>
</dbReference>
<protein>
    <recommendedName>
        <fullName evidence="1">NACHT N-terminal Helical domain-containing protein</fullName>
    </recommendedName>
</protein>